<sequence>MNSSSSSQLLQKLQNLYSSNKKQSEHSVSPLQPRPFVCRELNQLIEKSSPVPYLQVKQHDFEQWTERLIKPTQKASCSSFTQNENVFDIHLQKYSQISTISQLTFPVLGQIEKKVKLLKYAKENDHNTCAAIIAKMKLFCLDNAQTCYDFYRSTDLILLKYMIFLLIQELNQRPTIEKQEISNDQTSQFQSMIKDIISIVYEIIEEVKSKSFSGSQIDTLNKQLAKIQNKFKLDSNSTHKSINKSHHQRISSCNFETSRTPNSQNHSNKESNISSDKFKSAKKQQQQNNGSGSQKIIKFQIEELEQKKQLISKLNEQISKLQNTNQQKQAQIQDLNDQIISIKQTLKQKQEEIEQLSQSLEALNQNNIIHQEEKEQYNNLFHEYEDENAQLKSNLEQFQNTIELCKQQFENQKQETFAYYQNQCNQIQQIKENEINHLRNELNENQVIINHLLSDALYFGNQYKNLVDKIDNLKPESIFNDLNQIQKELFYTENILNVKLNAISNFSDNLLFDAGQEYLSQSLSQHKMMNSQELTNIQQQNNSKKNNSNNYIIAQKNQFEIMEMLLIQSQVLEKFLI</sequence>
<dbReference type="AlphaFoldDB" id="A0A8S1XH92"/>
<dbReference type="Proteomes" id="UP000689195">
    <property type="component" value="Unassembled WGS sequence"/>
</dbReference>
<feature type="region of interest" description="Disordered" evidence="2">
    <location>
        <begin position="236"/>
        <end position="293"/>
    </location>
</feature>
<feature type="coiled-coil region" evidence="1">
    <location>
        <begin position="297"/>
        <end position="415"/>
    </location>
</feature>
<evidence type="ECO:0000313" key="4">
    <source>
        <dbReference type="Proteomes" id="UP000689195"/>
    </source>
</evidence>
<organism evidence="3 4">
    <name type="scientific">Paramecium pentaurelia</name>
    <dbReference type="NCBI Taxonomy" id="43138"/>
    <lineage>
        <taxon>Eukaryota</taxon>
        <taxon>Sar</taxon>
        <taxon>Alveolata</taxon>
        <taxon>Ciliophora</taxon>
        <taxon>Intramacronucleata</taxon>
        <taxon>Oligohymenophorea</taxon>
        <taxon>Peniculida</taxon>
        <taxon>Parameciidae</taxon>
        <taxon>Paramecium</taxon>
    </lineage>
</organism>
<feature type="compositionally biased region" description="Low complexity" evidence="2">
    <location>
        <begin position="283"/>
        <end position="293"/>
    </location>
</feature>
<protein>
    <submittedName>
        <fullName evidence="3">Uncharacterized protein</fullName>
    </submittedName>
</protein>
<name>A0A8S1XH92_9CILI</name>
<evidence type="ECO:0000256" key="1">
    <source>
        <dbReference type="SAM" id="Coils"/>
    </source>
</evidence>
<keyword evidence="1" id="KW-0175">Coiled coil</keyword>
<proteinExistence type="predicted"/>
<accession>A0A8S1XH92</accession>
<evidence type="ECO:0000256" key="2">
    <source>
        <dbReference type="SAM" id="MobiDB-lite"/>
    </source>
</evidence>
<evidence type="ECO:0000313" key="3">
    <source>
        <dbReference type="EMBL" id="CAD8200730.1"/>
    </source>
</evidence>
<comment type="caution">
    <text evidence="3">The sequence shown here is derived from an EMBL/GenBank/DDBJ whole genome shotgun (WGS) entry which is preliminary data.</text>
</comment>
<feature type="compositionally biased region" description="Polar residues" evidence="2">
    <location>
        <begin position="250"/>
        <end position="273"/>
    </location>
</feature>
<dbReference type="EMBL" id="CAJJDO010000125">
    <property type="protein sequence ID" value="CAD8200730.1"/>
    <property type="molecule type" value="Genomic_DNA"/>
</dbReference>
<keyword evidence="4" id="KW-1185">Reference proteome</keyword>
<reference evidence="3" key="1">
    <citation type="submission" date="2021-01" db="EMBL/GenBank/DDBJ databases">
        <authorList>
            <consortium name="Genoscope - CEA"/>
            <person name="William W."/>
        </authorList>
    </citation>
    <scope>NUCLEOTIDE SEQUENCE</scope>
</reference>
<gene>
    <name evidence="3" type="ORF">PPENT_87.1.T1250102</name>
</gene>